<proteinExistence type="predicted"/>
<sequence length="134" mass="14217">MDQTHHADACGCSAPVETNAPIAVTINPEARVNAARTTAPIGKLTPAEWHTIDVTLINDGFVTGPLAIETEPVPGVKLDAPPHELTGQHRQDIAFRIHFDAPTVVDVPLTFRALAALGGLATHSTLHLLLRATK</sequence>
<dbReference type="RefSeq" id="WP_132212860.1">
    <property type="nucleotide sequence ID" value="NZ_SLWN01000012.1"/>
</dbReference>
<accession>A0A4R2H4C1</accession>
<comment type="caution">
    <text evidence="1">The sequence shown here is derived from an EMBL/GenBank/DDBJ whole genome shotgun (WGS) entry which is preliminary data.</text>
</comment>
<evidence type="ECO:0000313" key="2">
    <source>
        <dbReference type="Proteomes" id="UP000294508"/>
    </source>
</evidence>
<gene>
    <name evidence="1" type="ORF">EV652_11273</name>
</gene>
<dbReference type="AlphaFoldDB" id="A0A4R2H4C1"/>
<protein>
    <submittedName>
        <fullName evidence="1">Uncharacterized protein</fullName>
    </submittedName>
</protein>
<dbReference type="Proteomes" id="UP000294508">
    <property type="component" value="Unassembled WGS sequence"/>
</dbReference>
<name>A0A4R2H4C1_9ACTN</name>
<evidence type="ECO:0000313" key="1">
    <source>
        <dbReference type="EMBL" id="TCO20327.1"/>
    </source>
</evidence>
<dbReference type="OrthoDB" id="3823247at2"/>
<organism evidence="1 2">
    <name type="scientific">Kribbella steppae</name>
    <dbReference type="NCBI Taxonomy" id="2512223"/>
    <lineage>
        <taxon>Bacteria</taxon>
        <taxon>Bacillati</taxon>
        <taxon>Actinomycetota</taxon>
        <taxon>Actinomycetes</taxon>
        <taxon>Propionibacteriales</taxon>
        <taxon>Kribbellaceae</taxon>
        <taxon>Kribbella</taxon>
    </lineage>
</organism>
<keyword evidence="2" id="KW-1185">Reference proteome</keyword>
<reference evidence="1 2" key="1">
    <citation type="journal article" date="2015" name="Stand. Genomic Sci.">
        <title>Genomic Encyclopedia of Bacterial and Archaeal Type Strains, Phase III: the genomes of soil and plant-associated and newly described type strains.</title>
        <authorList>
            <person name="Whitman W.B."/>
            <person name="Woyke T."/>
            <person name="Klenk H.P."/>
            <person name="Zhou Y."/>
            <person name="Lilburn T.G."/>
            <person name="Beck B.J."/>
            <person name="De Vos P."/>
            <person name="Vandamme P."/>
            <person name="Eisen J.A."/>
            <person name="Garrity G."/>
            <person name="Hugenholtz P."/>
            <person name="Kyrpides N.C."/>
        </authorList>
    </citation>
    <scope>NUCLEOTIDE SEQUENCE [LARGE SCALE GENOMIC DNA]</scope>
    <source>
        <strain evidence="1 2">VKM Ac-2572</strain>
    </source>
</reference>
<dbReference type="EMBL" id="SLWN01000012">
    <property type="protein sequence ID" value="TCO20327.1"/>
    <property type="molecule type" value="Genomic_DNA"/>
</dbReference>